<dbReference type="SUPFAM" id="SSF52087">
    <property type="entry name" value="CRAL/TRIO domain"/>
    <property type="match status" value="1"/>
</dbReference>
<reference evidence="3" key="1">
    <citation type="submission" date="2022-11" db="UniProtKB">
        <authorList>
            <consortium name="WormBaseParasite"/>
        </authorList>
    </citation>
    <scope>IDENTIFICATION</scope>
</reference>
<dbReference type="Proteomes" id="UP000887565">
    <property type="component" value="Unplaced"/>
</dbReference>
<name>A0A915K092_ROMCU</name>
<dbReference type="WBParaSite" id="nRc.2.0.1.t31303-RA">
    <property type="protein sequence ID" value="nRc.2.0.1.t31303-RA"/>
    <property type="gene ID" value="nRc.2.0.1.g31303"/>
</dbReference>
<dbReference type="InterPro" id="IPR053302">
    <property type="entry name" value="CRAL-TRIO_domain"/>
</dbReference>
<dbReference type="InterPro" id="IPR001251">
    <property type="entry name" value="CRAL-TRIO_dom"/>
</dbReference>
<accession>A0A915K092</accession>
<evidence type="ECO:0000313" key="3">
    <source>
        <dbReference type="WBParaSite" id="nRc.2.0.1.t31303-RA"/>
    </source>
</evidence>
<organism evidence="2 3">
    <name type="scientific">Romanomermis culicivorax</name>
    <name type="common">Nematode worm</name>
    <dbReference type="NCBI Taxonomy" id="13658"/>
    <lineage>
        <taxon>Eukaryota</taxon>
        <taxon>Metazoa</taxon>
        <taxon>Ecdysozoa</taxon>
        <taxon>Nematoda</taxon>
        <taxon>Enoplea</taxon>
        <taxon>Dorylaimia</taxon>
        <taxon>Mermithida</taxon>
        <taxon>Mermithoidea</taxon>
        <taxon>Mermithidae</taxon>
        <taxon>Romanomermis</taxon>
    </lineage>
</organism>
<evidence type="ECO:0000259" key="1">
    <source>
        <dbReference type="PROSITE" id="PS50191"/>
    </source>
</evidence>
<feature type="domain" description="CRAL-TRIO" evidence="1">
    <location>
        <begin position="1"/>
        <end position="172"/>
    </location>
</feature>
<proteinExistence type="predicted"/>
<sequence length="337" mass="38828">MRKYWSRGIVGETGMNDDNLVVIETLGRDDCEGLVKSTTLFDIIWSIYVLRIKACMESIRKKETETGRQWAIVHVIDLGGITFDSKFFNYVYGYLKLMASVYSEHSVEMNRKVVVIFLILSHTPRSYAVQYIVTEESGSSLPLGSSWKEELQRHIKPSHLPVHWGGTLVDHKTGDEFCSSLLTIAPEPVDSYYFRDPELEIEFKRQIAKSLDVPAWKSVNVLVKVGKSNCRMIVRFMAQNDYGFGAYFIGERIANNVDMIEKEYTYSKIPLENATSIYPFFHRIPGPNRVVEEMNFKCVSANRKNQDLILKTNQDTRRIKGQKFLKLTNQRRCSAAY</sequence>
<dbReference type="PANTHER" id="PTHR47159">
    <property type="entry name" value="PROTEIN CBG07705-RELATED"/>
    <property type="match status" value="1"/>
</dbReference>
<dbReference type="PANTHER" id="PTHR47159:SF5">
    <property type="entry name" value="CRAL-TRIO DOMAIN-CONTAINING PROTEIN"/>
    <property type="match status" value="1"/>
</dbReference>
<dbReference type="PROSITE" id="PS50191">
    <property type="entry name" value="CRAL_TRIO"/>
    <property type="match status" value="1"/>
</dbReference>
<dbReference type="Gene3D" id="3.40.525.10">
    <property type="entry name" value="CRAL-TRIO lipid binding domain"/>
    <property type="match status" value="1"/>
</dbReference>
<dbReference type="AlphaFoldDB" id="A0A915K092"/>
<evidence type="ECO:0000313" key="2">
    <source>
        <dbReference type="Proteomes" id="UP000887565"/>
    </source>
</evidence>
<protein>
    <submittedName>
        <fullName evidence="3">CRAL-TRIO domain-containing protein</fullName>
    </submittedName>
</protein>
<keyword evidence="2" id="KW-1185">Reference proteome</keyword>
<dbReference type="InterPro" id="IPR036865">
    <property type="entry name" value="CRAL-TRIO_dom_sf"/>
</dbReference>